<feature type="non-terminal residue" evidence="1">
    <location>
        <position position="65"/>
    </location>
</feature>
<keyword evidence="2" id="KW-1185">Reference proteome</keyword>
<dbReference type="Proteomes" id="UP000838756">
    <property type="component" value="Unassembled WGS sequence"/>
</dbReference>
<feature type="non-terminal residue" evidence="1">
    <location>
        <position position="1"/>
    </location>
</feature>
<dbReference type="OrthoDB" id="9448246at2759"/>
<evidence type="ECO:0000313" key="1">
    <source>
        <dbReference type="EMBL" id="CAH2207573.1"/>
    </source>
</evidence>
<dbReference type="SUPFAM" id="SSF48726">
    <property type="entry name" value="Immunoglobulin"/>
    <property type="match status" value="1"/>
</dbReference>
<comment type="caution">
    <text evidence="1">The sequence shown here is derived from an EMBL/GenBank/DDBJ whole genome shotgun (WGS) entry which is preliminary data.</text>
</comment>
<evidence type="ECO:0000313" key="2">
    <source>
        <dbReference type="Proteomes" id="UP000838756"/>
    </source>
</evidence>
<dbReference type="InterPro" id="IPR013783">
    <property type="entry name" value="Ig-like_fold"/>
</dbReference>
<name>A0A8S4QCK8_9NEOP</name>
<dbReference type="AlphaFoldDB" id="A0A8S4QCK8"/>
<gene>
    <name evidence="1" type="primary">jg22782</name>
    <name evidence="1" type="ORF">PAEG_LOCUS194</name>
</gene>
<sequence length="65" mass="7312">YDARISSEWSSASYNTSGRLLADLQRQPTVLTVTNLRGDDQALYHCRVDYRLAPTRNVGVNLTVI</sequence>
<organism evidence="1 2">
    <name type="scientific">Pararge aegeria aegeria</name>
    <dbReference type="NCBI Taxonomy" id="348720"/>
    <lineage>
        <taxon>Eukaryota</taxon>
        <taxon>Metazoa</taxon>
        <taxon>Ecdysozoa</taxon>
        <taxon>Arthropoda</taxon>
        <taxon>Hexapoda</taxon>
        <taxon>Insecta</taxon>
        <taxon>Pterygota</taxon>
        <taxon>Neoptera</taxon>
        <taxon>Endopterygota</taxon>
        <taxon>Lepidoptera</taxon>
        <taxon>Glossata</taxon>
        <taxon>Ditrysia</taxon>
        <taxon>Papilionoidea</taxon>
        <taxon>Nymphalidae</taxon>
        <taxon>Satyrinae</taxon>
        <taxon>Satyrini</taxon>
        <taxon>Parargina</taxon>
        <taxon>Pararge</taxon>
    </lineage>
</organism>
<dbReference type="InterPro" id="IPR036179">
    <property type="entry name" value="Ig-like_dom_sf"/>
</dbReference>
<dbReference type="Gene3D" id="2.60.40.10">
    <property type="entry name" value="Immunoglobulins"/>
    <property type="match status" value="1"/>
</dbReference>
<protein>
    <submittedName>
        <fullName evidence="1">Jg22782 protein</fullName>
    </submittedName>
</protein>
<proteinExistence type="predicted"/>
<dbReference type="EMBL" id="CAKXAJ010000625">
    <property type="protein sequence ID" value="CAH2207573.1"/>
    <property type="molecule type" value="Genomic_DNA"/>
</dbReference>
<reference evidence="1" key="1">
    <citation type="submission" date="2022-03" db="EMBL/GenBank/DDBJ databases">
        <authorList>
            <person name="Lindestad O."/>
        </authorList>
    </citation>
    <scope>NUCLEOTIDE SEQUENCE</scope>
</reference>
<accession>A0A8S4QCK8</accession>